<organism evidence="3 4">
    <name type="scientific">Pseudomonas brassicae</name>
    <dbReference type="NCBI Taxonomy" id="2708063"/>
    <lineage>
        <taxon>Bacteria</taxon>
        <taxon>Pseudomonadati</taxon>
        <taxon>Pseudomonadota</taxon>
        <taxon>Gammaproteobacteria</taxon>
        <taxon>Pseudomonadales</taxon>
        <taxon>Pseudomonadaceae</taxon>
        <taxon>Pseudomonas</taxon>
    </lineage>
</organism>
<accession>A0A6M0CVZ3</accession>
<reference evidence="3 4" key="1">
    <citation type="submission" date="2020-02" db="EMBL/GenBank/DDBJ databases">
        <title>Broccoli isolated Pseudomonas sp.</title>
        <authorList>
            <person name="Fujikawa T."/>
            <person name="Sawada H."/>
        </authorList>
    </citation>
    <scope>NUCLEOTIDE SEQUENCE [LARGE SCALE GENOMIC DNA]</scope>
    <source>
        <strain evidence="3 4">MAFF212428</strain>
    </source>
</reference>
<dbReference type="Gene3D" id="1.10.1660.10">
    <property type="match status" value="1"/>
</dbReference>
<dbReference type="InterPro" id="IPR009061">
    <property type="entry name" value="DNA-bd_dom_put_sf"/>
</dbReference>
<dbReference type="GO" id="GO:0003677">
    <property type="term" value="F:DNA binding"/>
    <property type="evidence" value="ECO:0007669"/>
    <property type="project" value="UniProtKB-KW"/>
</dbReference>
<dbReference type="AlphaFoldDB" id="A0A6M0CVZ3"/>
<keyword evidence="1" id="KW-0238">DNA-binding</keyword>
<dbReference type="PRINTS" id="PR00040">
    <property type="entry name" value="HTHMERR"/>
</dbReference>
<dbReference type="Proteomes" id="UP000480410">
    <property type="component" value="Unassembled WGS sequence"/>
</dbReference>
<dbReference type="SMART" id="SM00422">
    <property type="entry name" value="HTH_MERR"/>
    <property type="match status" value="1"/>
</dbReference>
<dbReference type="GO" id="GO:0003700">
    <property type="term" value="F:DNA-binding transcription factor activity"/>
    <property type="evidence" value="ECO:0007669"/>
    <property type="project" value="InterPro"/>
</dbReference>
<comment type="caution">
    <text evidence="3">The sequence shown here is derived from an EMBL/GenBank/DDBJ whole genome shotgun (WGS) entry which is preliminary data.</text>
</comment>
<evidence type="ECO:0000256" key="1">
    <source>
        <dbReference type="ARBA" id="ARBA00023125"/>
    </source>
</evidence>
<evidence type="ECO:0000259" key="2">
    <source>
        <dbReference type="PROSITE" id="PS50937"/>
    </source>
</evidence>
<dbReference type="PROSITE" id="PS50937">
    <property type="entry name" value="HTH_MERR_2"/>
    <property type="match status" value="1"/>
</dbReference>
<dbReference type="InterPro" id="IPR047057">
    <property type="entry name" value="MerR_fam"/>
</dbReference>
<dbReference type="EMBL" id="JAAHBV010000531">
    <property type="protein sequence ID" value="NER61765.1"/>
    <property type="molecule type" value="Genomic_DNA"/>
</dbReference>
<sequence length="124" mass="14182">MYIGKAAQLSGATIKCIRHYETIGLLPPPRREGRYRVYDQRSVELLALIKCAQKLGFTLREMQALMQGQALPPRERLRQAIAAKQAQLQARIDSLRAQYDGLREFEASLEQLPDDCYALYPMAR</sequence>
<dbReference type="Pfam" id="PF13411">
    <property type="entry name" value="MerR_1"/>
    <property type="match status" value="1"/>
</dbReference>
<proteinExistence type="predicted"/>
<evidence type="ECO:0000313" key="4">
    <source>
        <dbReference type="Proteomes" id="UP000480410"/>
    </source>
</evidence>
<name>A0A6M0CVZ3_9PSED</name>
<feature type="domain" description="HTH merR-type" evidence="2">
    <location>
        <begin position="1"/>
        <end position="68"/>
    </location>
</feature>
<gene>
    <name evidence="3" type="ORF">G3435_21015</name>
</gene>
<protein>
    <submittedName>
        <fullName evidence="3">MerR family transcriptional regulator</fullName>
    </submittedName>
</protein>
<dbReference type="SUPFAM" id="SSF46955">
    <property type="entry name" value="Putative DNA-binding domain"/>
    <property type="match status" value="1"/>
</dbReference>
<dbReference type="PANTHER" id="PTHR30204">
    <property type="entry name" value="REDOX-CYCLING DRUG-SENSING TRANSCRIPTIONAL ACTIVATOR SOXR"/>
    <property type="match status" value="1"/>
</dbReference>
<dbReference type="InterPro" id="IPR000551">
    <property type="entry name" value="MerR-type_HTH_dom"/>
</dbReference>
<dbReference type="PANTHER" id="PTHR30204:SF93">
    <property type="entry name" value="HTH MERR-TYPE DOMAIN-CONTAINING PROTEIN"/>
    <property type="match status" value="1"/>
</dbReference>
<evidence type="ECO:0000313" key="3">
    <source>
        <dbReference type="EMBL" id="NER61765.1"/>
    </source>
</evidence>